<dbReference type="InterPro" id="IPR045298">
    <property type="entry name" value="Complex1_LYR_LYRM7"/>
</dbReference>
<evidence type="ECO:0000313" key="11">
    <source>
        <dbReference type="Proteomes" id="UP000029725"/>
    </source>
</evidence>
<dbReference type="HOGENOM" id="CLU_1971072_0_0_1"/>
<keyword evidence="11" id="KW-1185">Reference proteome</keyword>
<organism evidence="10 11">
    <name type="scientific">Mitosporidium daphniae</name>
    <dbReference type="NCBI Taxonomy" id="1485682"/>
    <lineage>
        <taxon>Eukaryota</taxon>
        <taxon>Fungi</taxon>
        <taxon>Fungi incertae sedis</taxon>
        <taxon>Microsporidia</taxon>
        <taxon>Mitosporidium</taxon>
    </lineage>
</organism>
<evidence type="ECO:0000259" key="9">
    <source>
        <dbReference type="Pfam" id="PF05347"/>
    </source>
</evidence>
<protein>
    <recommendedName>
        <fullName evidence="4">Mitochondrial zinc maintenance protein 1, mitochondrial</fullName>
    </recommendedName>
</protein>
<keyword evidence="7" id="KW-0143">Chaperone</keyword>
<dbReference type="GO" id="GO:0044183">
    <property type="term" value="F:protein folding chaperone"/>
    <property type="evidence" value="ECO:0007669"/>
    <property type="project" value="TreeGrafter"/>
</dbReference>
<dbReference type="RefSeq" id="XP_013237598.1">
    <property type="nucleotide sequence ID" value="XM_013382144.1"/>
</dbReference>
<dbReference type="PANTHER" id="PTHR46749">
    <property type="entry name" value="COMPLEX III ASSEMBLY FACTOR LYRM7"/>
    <property type="match status" value="1"/>
</dbReference>
<comment type="subunit">
    <text evidence="3">Interacts with RIP1.</text>
</comment>
<dbReference type="Pfam" id="PF05347">
    <property type="entry name" value="Complex1_LYR"/>
    <property type="match status" value="1"/>
</dbReference>
<evidence type="ECO:0000256" key="1">
    <source>
        <dbReference type="ARBA" id="ARBA00004305"/>
    </source>
</evidence>
<dbReference type="GO" id="GO:0005759">
    <property type="term" value="C:mitochondrial matrix"/>
    <property type="evidence" value="ECO:0007669"/>
    <property type="project" value="UniProtKB-SubCell"/>
</dbReference>
<dbReference type="OrthoDB" id="529194at2759"/>
<comment type="similarity">
    <text evidence="2">Belongs to the complex I LYR family. MZM1 subfamily.</text>
</comment>
<name>A0A098VTW7_9MICR</name>
<proteinExistence type="inferred from homology"/>
<evidence type="ECO:0000256" key="4">
    <source>
        <dbReference type="ARBA" id="ARBA00015108"/>
    </source>
</evidence>
<comment type="subcellular location">
    <subcellularLocation>
        <location evidence="1">Mitochondrion matrix</location>
    </subcellularLocation>
</comment>
<evidence type="ECO:0000256" key="8">
    <source>
        <dbReference type="ARBA" id="ARBA00025268"/>
    </source>
</evidence>
<dbReference type="InterPro" id="IPR050435">
    <property type="entry name" value="MZM1/LYRM7"/>
</dbReference>
<sequence>MNESGVKLYRELLRAINLVFKNDLSVIKAAKIKVRSAFESNRSLLDKQDIEQQIVFGREVARFLLKNIAQGVNMSSFASNPTYLVKIEQRHEMADNDATPSLLDAKLEHIQPIGPCKVKCSGCSCTF</sequence>
<evidence type="ECO:0000256" key="3">
    <source>
        <dbReference type="ARBA" id="ARBA00011589"/>
    </source>
</evidence>
<dbReference type="AlphaFoldDB" id="A0A098VTW7"/>
<dbReference type="PANTHER" id="PTHR46749:SF1">
    <property type="entry name" value="COMPLEX III ASSEMBLY FACTOR LYRM7"/>
    <property type="match status" value="1"/>
</dbReference>
<keyword evidence="5" id="KW-0809">Transit peptide</keyword>
<dbReference type="CDD" id="cd20267">
    <property type="entry name" value="Complex1_LYR_LYRM7"/>
    <property type="match status" value="1"/>
</dbReference>
<evidence type="ECO:0000313" key="10">
    <source>
        <dbReference type="EMBL" id="KGG51171.1"/>
    </source>
</evidence>
<reference evidence="10 11" key="1">
    <citation type="submission" date="2014-04" db="EMBL/GenBank/DDBJ databases">
        <title>A new species of microsporidia sheds light on the evolution of extreme parasitism.</title>
        <authorList>
            <person name="Haag K.L."/>
            <person name="James T.Y."/>
            <person name="Larsson R."/>
            <person name="Schaer T.M."/>
            <person name="Refardt D."/>
            <person name="Pombert J.-F."/>
            <person name="Ebert D."/>
        </authorList>
    </citation>
    <scope>NUCLEOTIDE SEQUENCE [LARGE SCALE GENOMIC DNA]</scope>
    <source>
        <strain evidence="10 11">UGP3</strain>
        <tissue evidence="10">Spores</tissue>
    </source>
</reference>
<evidence type="ECO:0000256" key="7">
    <source>
        <dbReference type="ARBA" id="ARBA00023186"/>
    </source>
</evidence>
<dbReference type="GO" id="GO:0034551">
    <property type="term" value="P:mitochondrial respiratory chain complex III assembly"/>
    <property type="evidence" value="ECO:0007669"/>
    <property type="project" value="InterPro"/>
</dbReference>
<dbReference type="InterPro" id="IPR008011">
    <property type="entry name" value="Complex1_LYR_dom"/>
</dbReference>
<gene>
    <name evidence="10" type="ORF">DI09_42p140</name>
</gene>
<keyword evidence="6" id="KW-0496">Mitochondrion</keyword>
<evidence type="ECO:0000256" key="2">
    <source>
        <dbReference type="ARBA" id="ARBA00009949"/>
    </source>
</evidence>
<dbReference type="GeneID" id="25259936"/>
<comment type="caution">
    <text evidence="10">The sequence shown here is derived from an EMBL/GenBank/DDBJ whole genome shotgun (WGS) entry which is preliminary data.</text>
</comment>
<dbReference type="EMBL" id="JMKJ01000366">
    <property type="protein sequence ID" value="KGG51171.1"/>
    <property type="molecule type" value="Genomic_DNA"/>
</dbReference>
<evidence type="ECO:0000256" key="5">
    <source>
        <dbReference type="ARBA" id="ARBA00022946"/>
    </source>
</evidence>
<feature type="domain" description="Complex 1 LYR protein" evidence="9">
    <location>
        <begin position="7"/>
        <end position="59"/>
    </location>
</feature>
<accession>A0A098VTW7</accession>
<evidence type="ECO:0000256" key="6">
    <source>
        <dbReference type="ARBA" id="ARBA00023128"/>
    </source>
</evidence>
<comment type="function">
    <text evidence="8">Assembly factor required for Rieske Fe-S protein RIP1 incorporation into the cytochrome b-c1 (CIII) complex. Functions as a chaperone, binding to this subunit within the mitochondrial matrix and stabilizing it prior to its translocation and insertion into the late CIII dimeric intermediate within the mitochondrial inner membrane. Modulates the mitochondrial matrix zinc pool.</text>
</comment>
<dbReference type="Proteomes" id="UP000029725">
    <property type="component" value="Unassembled WGS sequence"/>
</dbReference>
<dbReference type="VEuPathDB" id="MicrosporidiaDB:DI09_42p140"/>